<keyword evidence="8" id="KW-1185">Reference proteome</keyword>
<dbReference type="STRING" id="1314778.A0A5C3PAY7"/>
<evidence type="ECO:0000256" key="2">
    <source>
        <dbReference type="ARBA" id="ARBA00022771"/>
    </source>
</evidence>
<evidence type="ECO:0000256" key="4">
    <source>
        <dbReference type="PROSITE-ProRule" id="PRU00134"/>
    </source>
</evidence>
<feature type="compositionally biased region" description="Polar residues" evidence="5">
    <location>
        <begin position="21"/>
        <end position="30"/>
    </location>
</feature>
<keyword evidence="3" id="KW-0862">Zinc</keyword>
<dbReference type="AlphaFoldDB" id="A0A5C3PAY7"/>
<dbReference type="Pfam" id="PF01753">
    <property type="entry name" value="zf-MYND"/>
    <property type="match status" value="1"/>
</dbReference>
<evidence type="ECO:0000256" key="5">
    <source>
        <dbReference type="SAM" id="MobiDB-lite"/>
    </source>
</evidence>
<dbReference type="GO" id="GO:0008270">
    <property type="term" value="F:zinc ion binding"/>
    <property type="evidence" value="ECO:0007669"/>
    <property type="project" value="UniProtKB-KW"/>
</dbReference>
<dbReference type="SUPFAM" id="SSF144232">
    <property type="entry name" value="HIT/MYND zinc finger-like"/>
    <property type="match status" value="1"/>
</dbReference>
<evidence type="ECO:0000313" key="7">
    <source>
        <dbReference type="EMBL" id="TFK86107.1"/>
    </source>
</evidence>
<feature type="region of interest" description="Disordered" evidence="5">
    <location>
        <begin position="1"/>
        <end position="43"/>
    </location>
</feature>
<feature type="compositionally biased region" description="Low complexity" evidence="5">
    <location>
        <begin position="10"/>
        <end position="20"/>
    </location>
</feature>
<name>A0A5C3PAY7_9APHY</name>
<protein>
    <recommendedName>
        <fullName evidence="6">MYND-type domain-containing protein</fullName>
    </recommendedName>
</protein>
<dbReference type="Gene3D" id="6.10.140.2220">
    <property type="match status" value="1"/>
</dbReference>
<keyword evidence="2 4" id="KW-0863">Zinc-finger</keyword>
<dbReference type="Proteomes" id="UP000308197">
    <property type="component" value="Unassembled WGS sequence"/>
</dbReference>
<dbReference type="PROSITE" id="PS01360">
    <property type="entry name" value="ZF_MYND_1"/>
    <property type="match status" value="1"/>
</dbReference>
<reference evidence="7 8" key="1">
    <citation type="journal article" date="2019" name="Nat. Ecol. Evol.">
        <title>Megaphylogeny resolves global patterns of mushroom evolution.</title>
        <authorList>
            <person name="Varga T."/>
            <person name="Krizsan K."/>
            <person name="Foldi C."/>
            <person name="Dima B."/>
            <person name="Sanchez-Garcia M."/>
            <person name="Sanchez-Ramirez S."/>
            <person name="Szollosi G.J."/>
            <person name="Szarkandi J.G."/>
            <person name="Papp V."/>
            <person name="Albert L."/>
            <person name="Andreopoulos W."/>
            <person name="Angelini C."/>
            <person name="Antonin V."/>
            <person name="Barry K.W."/>
            <person name="Bougher N.L."/>
            <person name="Buchanan P."/>
            <person name="Buyck B."/>
            <person name="Bense V."/>
            <person name="Catcheside P."/>
            <person name="Chovatia M."/>
            <person name="Cooper J."/>
            <person name="Damon W."/>
            <person name="Desjardin D."/>
            <person name="Finy P."/>
            <person name="Geml J."/>
            <person name="Haridas S."/>
            <person name="Hughes K."/>
            <person name="Justo A."/>
            <person name="Karasinski D."/>
            <person name="Kautmanova I."/>
            <person name="Kiss B."/>
            <person name="Kocsube S."/>
            <person name="Kotiranta H."/>
            <person name="LaButti K.M."/>
            <person name="Lechner B.E."/>
            <person name="Liimatainen K."/>
            <person name="Lipzen A."/>
            <person name="Lukacs Z."/>
            <person name="Mihaltcheva S."/>
            <person name="Morgado L.N."/>
            <person name="Niskanen T."/>
            <person name="Noordeloos M.E."/>
            <person name="Ohm R.A."/>
            <person name="Ortiz-Santana B."/>
            <person name="Ovrebo C."/>
            <person name="Racz N."/>
            <person name="Riley R."/>
            <person name="Savchenko A."/>
            <person name="Shiryaev A."/>
            <person name="Soop K."/>
            <person name="Spirin V."/>
            <person name="Szebenyi C."/>
            <person name="Tomsovsky M."/>
            <person name="Tulloss R.E."/>
            <person name="Uehling J."/>
            <person name="Grigoriev I.V."/>
            <person name="Vagvolgyi C."/>
            <person name="Papp T."/>
            <person name="Martin F.M."/>
            <person name="Miettinen O."/>
            <person name="Hibbett D.S."/>
            <person name="Nagy L.G."/>
        </authorList>
    </citation>
    <scope>NUCLEOTIDE SEQUENCE [LARGE SCALE GENOMIC DNA]</scope>
    <source>
        <strain evidence="7 8">HHB13444</strain>
    </source>
</reference>
<dbReference type="InterPro" id="IPR002893">
    <property type="entry name" value="Znf_MYND"/>
</dbReference>
<evidence type="ECO:0000256" key="3">
    <source>
        <dbReference type="ARBA" id="ARBA00022833"/>
    </source>
</evidence>
<evidence type="ECO:0000256" key="1">
    <source>
        <dbReference type="ARBA" id="ARBA00022723"/>
    </source>
</evidence>
<dbReference type="EMBL" id="ML211216">
    <property type="protein sequence ID" value="TFK86107.1"/>
    <property type="molecule type" value="Genomic_DNA"/>
</dbReference>
<feature type="domain" description="MYND-type" evidence="6">
    <location>
        <begin position="49"/>
        <end position="89"/>
    </location>
</feature>
<sequence length="336" mass="37250">MSNLHAWRQPSPLTTSTTPPNRSQSSSLNIMPQDEPAPPGQRRGDVLECDHCKSTGATLTLKRCGGCATMLYCSKACQKAAWGSHKSLCRQLHPNVLQNPSPVNVANIARKWVNIHHQSFKALLDCTVYLSGGVTHAFSAPRGIVCLISMRPDWDGNPAAPFHLLSFALLHKDESSVLNGQWDSLMDGCREYARGQRFGNRSGPTPVLAGIIPIVWCMTEDNDFVVNTFFPIYHTHVADDGALNARTRIALTGVVHHCRNCLDRGLVYEERPGGPGGCMLKLPGWYRQKGKKWKWEVPMPGDQDFVTLWQEAFEVAGMTILEAWKVYDEILGRGVS</sequence>
<dbReference type="InParanoid" id="A0A5C3PAY7"/>
<keyword evidence="1" id="KW-0479">Metal-binding</keyword>
<evidence type="ECO:0000259" key="6">
    <source>
        <dbReference type="PROSITE" id="PS50865"/>
    </source>
</evidence>
<organism evidence="7 8">
    <name type="scientific">Polyporus arcularius HHB13444</name>
    <dbReference type="NCBI Taxonomy" id="1314778"/>
    <lineage>
        <taxon>Eukaryota</taxon>
        <taxon>Fungi</taxon>
        <taxon>Dikarya</taxon>
        <taxon>Basidiomycota</taxon>
        <taxon>Agaricomycotina</taxon>
        <taxon>Agaricomycetes</taxon>
        <taxon>Polyporales</taxon>
        <taxon>Polyporaceae</taxon>
        <taxon>Polyporus</taxon>
    </lineage>
</organism>
<accession>A0A5C3PAY7</accession>
<proteinExistence type="predicted"/>
<evidence type="ECO:0000313" key="8">
    <source>
        <dbReference type="Proteomes" id="UP000308197"/>
    </source>
</evidence>
<gene>
    <name evidence="7" type="ORF">K466DRAFT_165493</name>
</gene>
<dbReference type="PROSITE" id="PS50865">
    <property type="entry name" value="ZF_MYND_2"/>
    <property type="match status" value="1"/>
</dbReference>